<evidence type="ECO:0000313" key="4">
    <source>
        <dbReference type="Proteomes" id="UP000254707"/>
    </source>
</evidence>
<gene>
    <name evidence="3" type="ORF">NCTC7688_02666</name>
</gene>
<dbReference type="InterPro" id="IPR023393">
    <property type="entry name" value="START-like_dom_sf"/>
</dbReference>
<reference evidence="3 4" key="1">
    <citation type="submission" date="2018-06" db="EMBL/GenBank/DDBJ databases">
        <authorList>
            <consortium name="Pathogen Informatics"/>
            <person name="Doyle S."/>
        </authorList>
    </citation>
    <scope>NUCLEOTIDE SEQUENCE [LARGE SCALE GENOMIC DNA]</scope>
    <source>
        <strain evidence="3 4">NCTC7688</strain>
    </source>
</reference>
<dbReference type="EMBL" id="UHED01000001">
    <property type="protein sequence ID" value="SUM84747.1"/>
    <property type="molecule type" value="Genomic_DNA"/>
</dbReference>
<dbReference type="Pfam" id="PF08327">
    <property type="entry name" value="AHSA1"/>
    <property type="match status" value="1"/>
</dbReference>
<evidence type="ECO:0000313" key="3">
    <source>
        <dbReference type="EMBL" id="SUM84747.1"/>
    </source>
</evidence>
<dbReference type="RefSeq" id="WP_309543877.1">
    <property type="nucleotide sequence ID" value="NZ_CAXOQR010000017.1"/>
</dbReference>
<accession>A0A380HRV8</accession>
<evidence type="ECO:0000256" key="1">
    <source>
        <dbReference type="ARBA" id="ARBA00006817"/>
    </source>
</evidence>
<feature type="domain" description="Activator of Hsp90 ATPase homologue 1/2-like C-terminal" evidence="2">
    <location>
        <begin position="13"/>
        <end position="126"/>
    </location>
</feature>
<dbReference type="Gene3D" id="3.30.530.20">
    <property type="match status" value="1"/>
</dbReference>
<dbReference type="SUPFAM" id="SSF55961">
    <property type="entry name" value="Bet v1-like"/>
    <property type="match status" value="1"/>
</dbReference>
<comment type="similarity">
    <text evidence="1">Belongs to the AHA1 family.</text>
</comment>
<organism evidence="3 4">
    <name type="scientific">Staphylococcus saprophyticus</name>
    <dbReference type="NCBI Taxonomy" id="29385"/>
    <lineage>
        <taxon>Bacteria</taxon>
        <taxon>Bacillati</taxon>
        <taxon>Bacillota</taxon>
        <taxon>Bacilli</taxon>
        <taxon>Bacillales</taxon>
        <taxon>Staphylococcaceae</taxon>
        <taxon>Staphylococcus</taxon>
    </lineage>
</organism>
<proteinExistence type="inferred from homology"/>
<dbReference type="InterPro" id="IPR013538">
    <property type="entry name" value="ASHA1/2-like_C"/>
</dbReference>
<name>A0A380HRV8_STASA</name>
<protein>
    <submittedName>
        <fullName evidence="3">Activator of Hsp90 ATPase homolog 1-like protein</fullName>
    </submittedName>
</protein>
<dbReference type="AlphaFoldDB" id="A0A380HRV8"/>
<sequence length="132" mass="15362">MVGIDIITKMQVDVPRETVFEAFVDPEKIGGFWFSSSSERWEQGKAITLRYEEYDAELNINIERVEDNQLIAFTWGAHPVTIQFEEGEAGTVVTTTEKDFDMQDVKQLLGQKEGWVYMLSCFESLLRAWRYH</sequence>
<dbReference type="Proteomes" id="UP000254707">
    <property type="component" value="Unassembled WGS sequence"/>
</dbReference>
<evidence type="ECO:0000259" key="2">
    <source>
        <dbReference type="Pfam" id="PF08327"/>
    </source>
</evidence>